<dbReference type="Proteomes" id="UP000000862">
    <property type="component" value="Segment"/>
</dbReference>
<name>Q89378_PBCV1</name>
<reference evidence="1 2" key="5">
    <citation type="journal article" date="1997" name="Virology">
        <title>Analysis of 74 kb of DNA located at the right end of the 330-kb chlorella virus PBCV-1 genome.</title>
        <authorList>
            <person name="Li Y."/>
            <person name="Lu Z."/>
            <person name="Sun L."/>
            <person name="Ropp S."/>
            <person name="Kutish G.F."/>
            <person name="Rock D.L."/>
            <person name="Van Etten J.L."/>
        </authorList>
    </citation>
    <scope>NUCLEOTIDE SEQUENCE [LARGE SCALE GENOMIC DNA]</scope>
</reference>
<reference evidence="1 2" key="6">
    <citation type="journal article" date="1999" name="Virology">
        <title>Chlorella virus PBCV-1 encodes a functional homospermidine synthase.</title>
        <authorList>
            <person name="Kaiser A."/>
            <person name="Vollmert M."/>
            <person name="Tholl D."/>
            <person name="Graves M.V."/>
            <person name="Gurnon J.R."/>
            <person name="Xing W."/>
            <person name="Lisec A.D."/>
            <person name="Nickerson K.W."/>
            <person name="Van Etten J.L."/>
        </authorList>
    </citation>
    <scope>NUCLEOTIDE SEQUENCE [LARGE SCALE GENOMIC DNA]</scope>
</reference>
<dbReference type="GeneID" id="918213"/>
<gene>
    <name evidence="1" type="primary">a043R</name>
</gene>
<sequence length="75" mass="9172">MLCGRWFGPAFSSFWFHTMQWNVQRIRYERRTIKQNACEFMDCFEYAERTPSSHWTSECFETIRKTRCGFGVRKT</sequence>
<reference evidence="1 2" key="1">
    <citation type="journal article" date="1995" name="Virology">
        <title>Analysis of 45 kb of DNA located at the left end of the chlorella virus PBCV-1 genome.</title>
        <authorList>
            <person name="Lu Z."/>
            <person name="Li Y."/>
            <person name="Zhang Y."/>
            <person name="Kutish G.F."/>
            <person name="Rock D.L."/>
            <person name="Van Etten J.L."/>
        </authorList>
    </citation>
    <scope>NUCLEOTIDE SEQUENCE [LARGE SCALE GENOMIC DNA]</scope>
</reference>
<organism evidence="1 2">
    <name type="scientific">Paramecium bursaria Chlorella virus 1</name>
    <name type="common">PBCV-1</name>
    <dbReference type="NCBI Taxonomy" id="10506"/>
    <lineage>
        <taxon>Viruses</taxon>
        <taxon>Varidnaviria</taxon>
        <taxon>Bamfordvirae</taxon>
        <taxon>Nucleocytoviricota</taxon>
        <taxon>Megaviricetes</taxon>
        <taxon>Algavirales</taxon>
        <taxon>Phycodnaviridae</taxon>
        <taxon>Chlorovirus</taxon>
        <taxon>Chlorovirus vanettense</taxon>
    </lineage>
</organism>
<organismHost>
    <name type="scientific">Chlorella</name>
    <dbReference type="NCBI Taxonomy" id="3071"/>
</organismHost>
<dbReference type="KEGG" id="vg:918213"/>
<dbReference type="PIR" id="T17533">
    <property type="entry name" value="T17533"/>
</dbReference>
<reference evidence="1 2" key="2">
    <citation type="journal article" date="1995" name="Virology">
        <title>Analysis of 43 kb of the Chlorella virus PBCV-1 330-kb genome: map positions 45 to 88.</title>
        <authorList>
            <person name="Li Y."/>
            <person name="Lu Z."/>
            <person name="Burbank D.E."/>
            <person name="Kutish G.F."/>
            <person name="Rock D.L."/>
            <person name="Van Etten J.L."/>
        </authorList>
    </citation>
    <scope>NUCLEOTIDE SEQUENCE [LARGE SCALE GENOMIC DNA]</scope>
</reference>
<reference evidence="1 2" key="3">
    <citation type="journal article" date="1996" name="Virology">
        <title>Analysis of 94 kb of the chlorella virus PBCV-1 330-kb genome: map positions 88 to 182.</title>
        <authorList>
            <person name="Lu Z."/>
            <person name="Li Y."/>
            <person name="Que Q."/>
            <person name="Kutish G.F."/>
            <person name="Rock D.L."/>
            <person name="Van Etten J.L."/>
        </authorList>
    </citation>
    <scope>NUCLEOTIDE SEQUENCE [LARGE SCALE GENOMIC DNA]</scope>
</reference>
<dbReference type="OrthoDB" id="33863at10239"/>
<dbReference type="EMBL" id="JF411744">
    <property type="protein sequence ID" value="AAC96411.1"/>
    <property type="molecule type" value="Genomic_DNA"/>
</dbReference>
<evidence type="ECO:0000313" key="2">
    <source>
        <dbReference type="Proteomes" id="UP000000862"/>
    </source>
</evidence>
<reference evidence="1 2" key="7">
    <citation type="journal article" date="2000" name="Virology">
        <title>Characterization of a beta-1,3-glucanase encoded by chlorella virus PBCV-1.</title>
        <authorList>
            <person name="Sun L."/>
            <person name="Gurnon J.R."/>
            <person name="Adams B.J."/>
            <person name="Graves M.V."/>
            <person name="Van Etten J.L."/>
        </authorList>
    </citation>
    <scope>NUCLEOTIDE SEQUENCE [LARGE SCALE GENOMIC DNA]</scope>
</reference>
<reference evidence="1 2" key="8">
    <citation type="journal article" date="2010" name="J. Virol.">
        <title>Microarray analysis of Paramecium bursaria chlorella virus 1 transcription.</title>
        <authorList>
            <person name="Yanai-Balser G.M."/>
            <person name="Duncan G.A."/>
            <person name="Eudy J.D."/>
            <person name="Wang D."/>
            <person name="Li X."/>
            <person name="Agarkova I.V."/>
            <person name="Dunigan D.D."/>
            <person name="Van Etten J.L."/>
        </authorList>
    </citation>
    <scope>NUCLEOTIDE SEQUENCE [LARGE SCALE GENOMIC DNA]</scope>
</reference>
<dbReference type="RefSeq" id="NP_048391.1">
    <property type="nucleotide sequence ID" value="NC_000852.5"/>
</dbReference>
<reference evidence="1 2" key="4">
    <citation type="journal article" date="1996" name="Virology">
        <title>Analysis of 76 kb of the chlorella virus PBCV-1 330-kb genome: map positions 182 to 258.</title>
        <authorList>
            <person name="Kutish G.F."/>
            <person name="Li Y."/>
            <person name="Lu Z."/>
            <person name="Furuta M."/>
            <person name="Rock D.L."/>
            <person name="Van Etten J.L."/>
        </authorList>
    </citation>
    <scope>NUCLEOTIDE SEQUENCE [LARGE SCALE GENOMIC DNA]</scope>
</reference>
<accession>Q89378</accession>
<keyword evidence="2" id="KW-1185">Reference proteome</keyword>
<protein>
    <submittedName>
        <fullName evidence="1">Uncharacterized protein</fullName>
    </submittedName>
</protein>
<evidence type="ECO:0000313" key="1">
    <source>
        <dbReference type="EMBL" id="AAC96411.1"/>
    </source>
</evidence>
<proteinExistence type="predicted"/>